<accession>K1WTR5</accession>
<dbReference type="Proteomes" id="UP000006757">
    <property type="component" value="Unassembled WGS sequence"/>
</dbReference>
<dbReference type="OrthoDB" id="2418081at2759"/>
<gene>
    <name evidence="15" type="ORF">A1Q2_01422</name>
</gene>
<evidence type="ECO:0000313" key="15">
    <source>
        <dbReference type="EMBL" id="EKD04279.1"/>
    </source>
</evidence>
<evidence type="ECO:0000256" key="3">
    <source>
        <dbReference type="ARBA" id="ARBA00012423"/>
    </source>
</evidence>
<dbReference type="InterPro" id="IPR056146">
    <property type="entry name" value="DUF7729"/>
</dbReference>
<keyword evidence="7" id="KW-0378">Hydrolase</keyword>
<name>K1WTR5_TRIAC</name>
<dbReference type="EC" id="3.1.2.22" evidence="3"/>
<dbReference type="SUPFAM" id="SSF53474">
    <property type="entry name" value="alpha/beta-Hydrolases"/>
    <property type="match status" value="1"/>
</dbReference>
<comment type="function">
    <text evidence="10">Hydrolyzes fatty acids from S-acylated cysteine residues in proteins with a strong preference for palmitoylated G-alpha proteins over other acyl substrates. Mediates the deacylation of G-alpha proteins such as GPA1 in vivo, but has weak or no activity toward palmitoylated Ras proteins. Has weak lysophospholipase activity in vitro; however such activity may not exist in vivo.</text>
</comment>
<dbReference type="PANTHER" id="PTHR10655">
    <property type="entry name" value="LYSOPHOSPHOLIPASE-RELATED"/>
    <property type="match status" value="1"/>
</dbReference>
<dbReference type="InterPro" id="IPR050565">
    <property type="entry name" value="LYPA1-2/EST-like"/>
</dbReference>
<evidence type="ECO:0000256" key="11">
    <source>
        <dbReference type="ARBA" id="ARBA00031195"/>
    </source>
</evidence>
<keyword evidence="6" id="KW-0963">Cytoplasm</keyword>
<protein>
    <recommendedName>
        <fullName evidence="4">Acyl-protein thioesterase 1</fullName>
        <ecNumber evidence="3">3.1.2.22</ecNumber>
    </recommendedName>
    <alternativeName>
        <fullName evidence="11">Palmitoyl-protein hydrolase</fullName>
    </alternativeName>
</protein>
<keyword evidence="16" id="KW-1185">Reference proteome</keyword>
<keyword evidence="5" id="KW-0719">Serine esterase</keyword>
<evidence type="ECO:0000256" key="10">
    <source>
        <dbReference type="ARBA" id="ARBA00029392"/>
    </source>
</evidence>
<dbReference type="InterPro" id="IPR029058">
    <property type="entry name" value="AB_hydrolase_fold"/>
</dbReference>
<feature type="domain" description="Phospholipase/carboxylesterase/thioesterase" evidence="13">
    <location>
        <begin position="322"/>
        <end position="547"/>
    </location>
</feature>
<dbReference type="GO" id="GO:0006631">
    <property type="term" value="P:fatty acid metabolic process"/>
    <property type="evidence" value="ECO:0007669"/>
    <property type="project" value="UniProtKB-KW"/>
</dbReference>
<evidence type="ECO:0000256" key="12">
    <source>
        <dbReference type="ARBA" id="ARBA00047337"/>
    </source>
</evidence>
<evidence type="ECO:0000259" key="14">
    <source>
        <dbReference type="Pfam" id="PF24855"/>
    </source>
</evidence>
<dbReference type="AlphaFoldDB" id="K1WTR5"/>
<keyword evidence="8" id="KW-0276">Fatty acid metabolism</keyword>
<dbReference type="STRING" id="1220162.K1WTR5"/>
<comment type="similarity">
    <text evidence="2">Belongs to the AB hydrolase superfamily. AB hydrolase 2 family.</text>
</comment>
<evidence type="ECO:0000256" key="7">
    <source>
        <dbReference type="ARBA" id="ARBA00022801"/>
    </source>
</evidence>
<feature type="domain" description="DUF7729" evidence="14">
    <location>
        <begin position="35"/>
        <end position="150"/>
    </location>
</feature>
<evidence type="ECO:0000256" key="2">
    <source>
        <dbReference type="ARBA" id="ARBA00006499"/>
    </source>
</evidence>
<comment type="catalytic activity">
    <reaction evidence="12">
        <text>S-hexadecanoyl-L-cysteinyl-[protein] + H2O = L-cysteinyl-[protein] + hexadecanoate + H(+)</text>
        <dbReference type="Rhea" id="RHEA:19233"/>
        <dbReference type="Rhea" id="RHEA-COMP:10131"/>
        <dbReference type="Rhea" id="RHEA-COMP:11032"/>
        <dbReference type="ChEBI" id="CHEBI:7896"/>
        <dbReference type="ChEBI" id="CHEBI:15377"/>
        <dbReference type="ChEBI" id="CHEBI:15378"/>
        <dbReference type="ChEBI" id="CHEBI:29950"/>
        <dbReference type="ChEBI" id="CHEBI:74151"/>
        <dbReference type="EC" id="3.1.2.22"/>
    </reaction>
</comment>
<dbReference type="InParanoid" id="K1WTR5"/>
<sequence>MIRKRLPPFRWPGVDRRDHACRAAHSSALIPSGVSSGCQSFLKELDNDSSIQGCVNKLVSATNSFSPISGKKASASDVQSTLGNVCNANNECDEASVRGLLGKFYDACSSDLDSNKDVAALYDTLYVMTPLRQAVCTKDSATGAYCVSKVGSSGNSKNSISSIAASALDLASNYGYSLFGGKSKRAAETTISSIITPNATTYEKTNLPFLFLQPNMDKEQLCTPCSRSIFVTYFKWIGQTQYPSTILGGREDLWNAVTSKLEQATFGLQGVIAASLLFLLWNWISTPSLKSPLSSSTPTTVVQSTFEATEIMSSPLKHLKVVPKEAHKATVIFLHGLGDSGHGWLPVAKMLWAQLPNVQWILPHAPSIPITLNGGMAMPGWFDIKTLDRSKRVDGLEDEAGLQATVDKIDALIQLEVDKGIPEDKIVLGGFSQGGAIAALSLLLKNRNLAGYVALSTWIPMPEKVAQEARPNAKDYPVFWGHGTDDQVVRYEYGVQSVELLKKLGFPSVPEDKIFERPGLKFESYPGMQHSSCPEEIRDLAAWLQKVTE</sequence>
<keyword evidence="9" id="KW-0443">Lipid metabolism</keyword>
<dbReference type="FunFam" id="3.40.50.1820:FF:000010">
    <property type="entry name" value="Acyl-protein thioesterase 2"/>
    <property type="match status" value="1"/>
</dbReference>
<evidence type="ECO:0000256" key="6">
    <source>
        <dbReference type="ARBA" id="ARBA00022490"/>
    </source>
</evidence>
<dbReference type="HOGENOM" id="CLU_496238_0_0_1"/>
<dbReference type="GO" id="GO:0008474">
    <property type="term" value="F:palmitoyl-(protein) hydrolase activity"/>
    <property type="evidence" value="ECO:0007669"/>
    <property type="project" value="UniProtKB-EC"/>
</dbReference>
<dbReference type="EMBL" id="AMBO01000228">
    <property type="protein sequence ID" value="EKD04279.1"/>
    <property type="molecule type" value="Genomic_DNA"/>
</dbReference>
<dbReference type="Gene3D" id="3.40.50.1820">
    <property type="entry name" value="alpha/beta hydrolase"/>
    <property type="match status" value="1"/>
</dbReference>
<reference evidence="15 16" key="1">
    <citation type="journal article" date="2012" name="Eukaryot. Cell">
        <title>Genome sequence of the Trichosporon asahii environmental strain CBS 8904.</title>
        <authorList>
            <person name="Yang R.Y."/>
            <person name="Li H.T."/>
            <person name="Zhu H."/>
            <person name="Zhou G.P."/>
            <person name="Wang M."/>
            <person name="Wang L."/>
        </authorList>
    </citation>
    <scope>NUCLEOTIDE SEQUENCE [LARGE SCALE GENOMIC DNA]</scope>
    <source>
        <strain evidence="15 16">CBS 8904</strain>
    </source>
</reference>
<evidence type="ECO:0000256" key="9">
    <source>
        <dbReference type="ARBA" id="ARBA00023098"/>
    </source>
</evidence>
<dbReference type="Pfam" id="PF02230">
    <property type="entry name" value="Abhydrolase_2"/>
    <property type="match status" value="1"/>
</dbReference>
<dbReference type="eggNOG" id="KOG2112">
    <property type="taxonomic scope" value="Eukaryota"/>
</dbReference>
<evidence type="ECO:0000313" key="16">
    <source>
        <dbReference type="Proteomes" id="UP000006757"/>
    </source>
</evidence>
<evidence type="ECO:0000259" key="13">
    <source>
        <dbReference type="Pfam" id="PF02230"/>
    </source>
</evidence>
<organism evidence="15 16">
    <name type="scientific">Trichosporon asahii var. asahii (strain CBS 8904)</name>
    <name type="common">Yeast</name>
    <dbReference type="NCBI Taxonomy" id="1220162"/>
    <lineage>
        <taxon>Eukaryota</taxon>
        <taxon>Fungi</taxon>
        <taxon>Dikarya</taxon>
        <taxon>Basidiomycota</taxon>
        <taxon>Agaricomycotina</taxon>
        <taxon>Tremellomycetes</taxon>
        <taxon>Trichosporonales</taxon>
        <taxon>Trichosporonaceae</taxon>
        <taxon>Trichosporon</taxon>
    </lineage>
</organism>
<dbReference type="Pfam" id="PF24855">
    <property type="entry name" value="DUF7729"/>
    <property type="match status" value="1"/>
</dbReference>
<dbReference type="PANTHER" id="PTHR10655:SF17">
    <property type="entry name" value="LYSOPHOSPHOLIPASE-LIKE PROTEIN 1"/>
    <property type="match status" value="1"/>
</dbReference>
<proteinExistence type="inferred from homology"/>
<evidence type="ECO:0000256" key="8">
    <source>
        <dbReference type="ARBA" id="ARBA00022832"/>
    </source>
</evidence>
<comment type="subcellular location">
    <subcellularLocation>
        <location evidence="1">Cytoplasm</location>
    </subcellularLocation>
</comment>
<dbReference type="InterPro" id="IPR003140">
    <property type="entry name" value="PLipase/COase/thioEstase"/>
</dbReference>
<evidence type="ECO:0000256" key="4">
    <source>
        <dbReference type="ARBA" id="ARBA00014923"/>
    </source>
</evidence>
<dbReference type="GO" id="GO:0005737">
    <property type="term" value="C:cytoplasm"/>
    <property type="evidence" value="ECO:0007669"/>
    <property type="project" value="UniProtKB-SubCell"/>
</dbReference>
<dbReference type="GO" id="GO:0052689">
    <property type="term" value="F:carboxylic ester hydrolase activity"/>
    <property type="evidence" value="ECO:0007669"/>
    <property type="project" value="UniProtKB-KW"/>
</dbReference>
<evidence type="ECO:0000256" key="5">
    <source>
        <dbReference type="ARBA" id="ARBA00022487"/>
    </source>
</evidence>
<comment type="caution">
    <text evidence="15">The sequence shown here is derived from an EMBL/GenBank/DDBJ whole genome shotgun (WGS) entry which is preliminary data.</text>
</comment>
<evidence type="ECO:0000256" key="1">
    <source>
        <dbReference type="ARBA" id="ARBA00004496"/>
    </source>
</evidence>